<name>A0A0F9UUY1_9ZZZZ</name>
<dbReference type="AlphaFoldDB" id="A0A0F9UUY1"/>
<gene>
    <name evidence="1" type="ORF">LCGC14_0562160</name>
</gene>
<dbReference type="EMBL" id="LAZR01000802">
    <property type="protein sequence ID" value="KKN57453.1"/>
    <property type="molecule type" value="Genomic_DNA"/>
</dbReference>
<accession>A0A0F9UUY1</accession>
<comment type="caution">
    <text evidence="1">The sequence shown here is derived from an EMBL/GenBank/DDBJ whole genome shotgun (WGS) entry which is preliminary data.</text>
</comment>
<evidence type="ECO:0000313" key="1">
    <source>
        <dbReference type="EMBL" id="KKN57453.1"/>
    </source>
</evidence>
<sequence>MNICDDIFETVLALNKPNNSEADSDYNLNLKEVNWAHYLSISTNEKLVLLEKLGNFDLVKSGNKIALLKYDTQNVHLIAVTNTKITKSSGLRVTNCIMTRFDSVYTPTDIADHVMFKQILASTNVLITDFHKGGSDGRFWSSRINTAFELGHFVYSLDREKNEIFHATDLKHFNAHIHSMEIKYSGFKKHKVIIANSLIENI</sequence>
<proteinExistence type="predicted"/>
<organism evidence="1">
    <name type="scientific">marine sediment metagenome</name>
    <dbReference type="NCBI Taxonomy" id="412755"/>
    <lineage>
        <taxon>unclassified sequences</taxon>
        <taxon>metagenomes</taxon>
        <taxon>ecological metagenomes</taxon>
    </lineage>
</organism>
<protein>
    <submittedName>
        <fullName evidence="1">Uncharacterized protein</fullName>
    </submittedName>
</protein>
<reference evidence="1" key="1">
    <citation type="journal article" date="2015" name="Nature">
        <title>Complex archaea that bridge the gap between prokaryotes and eukaryotes.</title>
        <authorList>
            <person name="Spang A."/>
            <person name="Saw J.H."/>
            <person name="Jorgensen S.L."/>
            <person name="Zaremba-Niedzwiedzka K."/>
            <person name="Martijn J."/>
            <person name="Lind A.E."/>
            <person name="van Eijk R."/>
            <person name="Schleper C."/>
            <person name="Guy L."/>
            <person name="Ettema T.J."/>
        </authorList>
    </citation>
    <scope>NUCLEOTIDE SEQUENCE</scope>
</reference>